<evidence type="ECO:0000313" key="3">
    <source>
        <dbReference type="Proteomes" id="UP000192911"/>
    </source>
</evidence>
<dbReference type="AlphaFoldDB" id="A0A1X7FAV6"/>
<proteinExistence type="predicted"/>
<evidence type="ECO:0000313" key="2">
    <source>
        <dbReference type="EMBL" id="SMF49288.1"/>
    </source>
</evidence>
<organism evidence="2 3">
    <name type="scientific">Trinickia caryophylli</name>
    <name type="common">Paraburkholderia caryophylli</name>
    <dbReference type="NCBI Taxonomy" id="28094"/>
    <lineage>
        <taxon>Bacteria</taxon>
        <taxon>Pseudomonadati</taxon>
        <taxon>Pseudomonadota</taxon>
        <taxon>Betaproteobacteria</taxon>
        <taxon>Burkholderiales</taxon>
        <taxon>Burkholderiaceae</taxon>
        <taxon>Trinickia</taxon>
    </lineage>
</organism>
<accession>A0A1X7FAV6</accession>
<dbReference type="InterPro" id="IPR003776">
    <property type="entry name" value="YcaO-like_dom"/>
</dbReference>
<sequence length="313" mass="34400">MPSTKQGILDAATLASTESSIVSGLWLSRAAVSIKTAFSARLPIFGFASDFNRNLSEWKATFEMIEHLAFHPAKPILGEDVELYEHSAISSPRLASLATEDILLGASLHGAALHGNGCAIHTDCHRAVAHARNEVLERHYCCEMWYRRSVGMRPIWQARSSGRASDVHLRAYRLEVPIEGFLVIATAESEELPFFAIGAGIRNSLIAACSHAVGEVAVAYEDAKLERSGYAATVAARSNILSLRDREQFHERKRYFLSLSSHPASAHTIPLVPSVYSFSVLGEFHAARASTKDLLTPRQFHNHNTDVPVLPIF</sequence>
<dbReference type="Proteomes" id="UP000192911">
    <property type="component" value="Unassembled WGS sequence"/>
</dbReference>
<reference evidence="3" key="1">
    <citation type="submission" date="2017-04" db="EMBL/GenBank/DDBJ databases">
        <authorList>
            <person name="Varghese N."/>
            <person name="Submissions S."/>
        </authorList>
    </citation>
    <scope>NUCLEOTIDE SEQUENCE [LARGE SCALE GENOMIC DNA]</scope>
    <source>
        <strain evidence="3">Ballard 720</strain>
    </source>
</reference>
<dbReference type="OrthoDB" id="9980411at2"/>
<dbReference type="RefSeq" id="WP_114717964.1">
    <property type="nucleotide sequence ID" value="NZ_BSQD01000010.1"/>
</dbReference>
<dbReference type="STRING" id="28094.SAMN06295900_108148"/>
<dbReference type="EMBL" id="FXAH01000008">
    <property type="protein sequence ID" value="SMF49288.1"/>
    <property type="molecule type" value="Genomic_DNA"/>
</dbReference>
<dbReference type="Pfam" id="PF02624">
    <property type="entry name" value="YcaO"/>
    <property type="match status" value="1"/>
</dbReference>
<keyword evidence="3" id="KW-1185">Reference proteome</keyword>
<dbReference type="Gene3D" id="3.30.1330.230">
    <property type="match status" value="1"/>
</dbReference>
<evidence type="ECO:0000259" key="1">
    <source>
        <dbReference type="Pfam" id="PF02624"/>
    </source>
</evidence>
<gene>
    <name evidence="2" type="ORF">SAMN06295900_108148</name>
</gene>
<feature type="domain" description="YcaO" evidence="1">
    <location>
        <begin position="116"/>
        <end position="262"/>
    </location>
</feature>
<protein>
    <submittedName>
        <fullName evidence="2">YcaO-like family protein</fullName>
    </submittedName>
</protein>
<dbReference type="GeneID" id="95550313"/>
<name>A0A1X7FAV6_TRICW</name>